<accession>A0ABX2W5E2</accession>
<evidence type="ECO:0000256" key="6">
    <source>
        <dbReference type="SAM" id="Phobius"/>
    </source>
</evidence>
<dbReference type="PANTHER" id="PTHR45138:SF9">
    <property type="entry name" value="DIGUANYLATE CYCLASE DGCM-RELATED"/>
    <property type="match status" value="1"/>
</dbReference>
<dbReference type="Gene3D" id="3.30.70.270">
    <property type="match status" value="1"/>
</dbReference>
<feature type="domain" description="GGDEF" evidence="7">
    <location>
        <begin position="340"/>
        <end position="477"/>
    </location>
</feature>
<dbReference type="NCBIfam" id="TIGR00254">
    <property type="entry name" value="GGDEF"/>
    <property type="match status" value="1"/>
</dbReference>
<evidence type="ECO:0000256" key="2">
    <source>
        <dbReference type="ARBA" id="ARBA00004665"/>
    </source>
</evidence>
<keyword evidence="9" id="KW-1185">Reference proteome</keyword>
<dbReference type="EC" id="2.7.7.65" evidence="3"/>
<dbReference type="GO" id="GO:0016829">
    <property type="term" value="F:lyase activity"/>
    <property type="evidence" value="ECO:0007669"/>
    <property type="project" value="UniProtKB-KW"/>
</dbReference>
<protein>
    <recommendedName>
        <fullName evidence="3">diguanylate cyclase</fullName>
        <ecNumber evidence="3">2.7.7.65</ecNumber>
    </recommendedName>
</protein>
<proteinExistence type="predicted"/>
<feature type="transmembrane region" description="Helical" evidence="6">
    <location>
        <begin position="125"/>
        <end position="148"/>
    </location>
</feature>
<dbReference type="Pfam" id="PF00990">
    <property type="entry name" value="GGDEF"/>
    <property type="match status" value="1"/>
</dbReference>
<comment type="pathway">
    <text evidence="2">Purine metabolism; 3',5'-cyclic di-GMP biosynthesis.</text>
</comment>
<dbReference type="PROSITE" id="PS50887">
    <property type="entry name" value="GGDEF"/>
    <property type="match status" value="1"/>
</dbReference>
<evidence type="ECO:0000313" key="8">
    <source>
        <dbReference type="EMBL" id="OAT26007.1"/>
    </source>
</evidence>
<sequence length="484" mass="53701">MNQKSISIQKQITLFSPKKRLANAVNIFVITTLFYFFGASLRLIDELSLFWPLNAVLAAVFVRHPFLNRPVYYVVSYSAMVVYDIVTTHWGWQSVIINLSNMVFIIIVARLLLRYSRTQDENNWALNAFNLFYTCLIGAVLSSLLGSIGSTGPSSDYRHFISLFADWFSEQFSTGVLMMPFLLMTKWPQWKALPALQLSKLYPLLGVVISILASVVIGGAGSLAFPLPALIWCAIRYPLPVTALLTLLTGGAEIILLANSIVALSPDTPLVVSEMFSARLGIATMAICPLIVSVSVDAINRLIKQTSLRADYDYLTGVYSRSGLYEALKNTAPLNHQPEQKLCVMLLDIDYFKRINDNHGHECGDVVLAAFARRLSEIVGETGLVARLGGEEFVVACSTDTEQKGYAIAEQIRKDIERTAFRYQQQTLFITVSIGLATTTPGQQTLLDAFNSQLAQADKYLYLSKRNGRNQTSRASLSECVINS</sequence>
<comment type="caution">
    <text evidence="8">The sequence shown here is derived from an EMBL/GenBank/DDBJ whole genome shotgun (WGS) entry which is preliminary data.</text>
</comment>
<organism evidence="8 9">
    <name type="scientific">Buttiauxella ferragutiae ATCC 51602</name>
    <dbReference type="NCBI Taxonomy" id="1354252"/>
    <lineage>
        <taxon>Bacteria</taxon>
        <taxon>Pseudomonadati</taxon>
        <taxon>Pseudomonadota</taxon>
        <taxon>Gammaproteobacteria</taxon>
        <taxon>Enterobacterales</taxon>
        <taxon>Enterobacteriaceae</taxon>
        <taxon>Buttiauxella</taxon>
    </lineage>
</organism>
<dbReference type="InterPro" id="IPR043128">
    <property type="entry name" value="Rev_trsase/Diguanyl_cyclase"/>
</dbReference>
<feature type="transmembrane region" description="Helical" evidence="6">
    <location>
        <begin position="204"/>
        <end position="225"/>
    </location>
</feature>
<evidence type="ECO:0000256" key="1">
    <source>
        <dbReference type="ARBA" id="ARBA00001946"/>
    </source>
</evidence>
<keyword evidence="6" id="KW-0812">Transmembrane</keyword>
<keyword evidence="4" id="KW-0547">Nucleotide-binding</keyword>
<keyword evidence="6" id="KW-1133">Transmembrane helix</keyword>
<feature type="transmembrane region" description="Helical" evidence="6">
    <location>
        <begin position="160"/>
        <end position="183"/>
    </location>
</feature>
<dbReference type="SUPFAM" id="SSF55073">
    <property type="entry name" value="Nucleotide cyclase"/>
    <property type="match status" value="1"/>
</dbReference>
<keyword evidence="6" id="KW-0472">Membrane</keyword>
<evidence type="ECO:0000256" key="4">
    <source>
        <dbReference type="ARBA" id="ARBA00023134"/>
    </source>
</evidence>
<keyword evidence="8" id="KW-0456">Lyase</keyword>
<evidence type="ECO:0000256" key="5">
    <source>
        <dbReference type="ARBA" id="ARBA00034247"/>
    </source>
</evidence>
<comment type="cofactor">
    <cofactor evidence="1">
        <name>Mg(2+)</name>
        <dbReference type="ChEBI" id="CHEBI:18420"/>
    </cofactor>
</comment>
<dbReference type="CDD" id="cd01949">
    <property type="entry name" value="GGDEF"/>
    <property type="match status" value="1"/>
</dbReference>
<gene>
    <name evidence="8" type="ORF">M976_03299</name>
</gene>
<dbReference type="PANTHER" id="PTHR45138">
    <property type="entry name" value="REGULATORY COMPONENTS OF SENSORY TRANSDUCTION SYSTEM"/>
    <property type="match status" value="1"/>
</dbReference>
<reference evidence="8 9" key="1">
    <citation type="submission" date="2016-04" db="EMBL/GenBank/DDBJ databases">
        <title>ATOL: Assembling a taxonomically balanced genome-scale reconstruction of the evolutionary history of the Enterobacteriaceae.</title>
        <authorList>
            <person name="Plunkett G.III."/>
            <person name="Neeno-Eckwall E.C."/>
            <person name="Glasner J.D."/>
            <person name="Perna N.T."/>
        </authorList>
    </citation>
    <scope>NUCLEOTIDE SEQUENCE [LARGE SCALE GENOMIC DNA]</scope>
    <source>
        <strain evidence="8 9">ATCC 51602</strain>
    </source>
</reference>
<evidence type="ECO:0000259" key="7">
    <source>
        <dbReference type="PROSITE" id="PS50887"/>
    </source>
</evidence>
<dbReference type="InterPro" id="IPR029787">
    <property type="entry name" value="Nucleotide_cyclase"/>
</dbReference>
<dbReference type="EMBL" id="LXEQ01000048">
    <property type="protein sequence ID" value="OAT26007.1"/>
    <property type="molecule type" value="Genomic_DNA"/>
</dbReference>
<dbReference type="SMART" id="SM00267">
    <property type="entry name" value="GGDEF"/>
    <property type="match status" value="1"/>
</dbReference>
<keyword evidence="4" id="KW-0342">GTP-binding</keyword>
<feature type="transmembrane region" description="Helical" evidence="6">
    <location>
        <begin position="276"/>
        <end position="296"/>
    </location>
</feature>
<feature type="transmembrane region" description="Helical" evidence="6">
    <location>
        <begin position="21"/>
        <end position="41"/>
    </location>
</feature>
<dbReference type="Proteomes" id="UP000078407">
    <property type="component" value="Unassembled WGS sequence"/>
</dbReference>
<evidence type="ECO:0000256" key="3">
    <source>
        <dbReference type="ARBA" id="ARBA00012528"/>
    </source>
</evidence>
<evidence type="ECO:0000313" key="9">
    <source>
        <dbReference type="Proteomes" id="UP000078407"/>
    </source>
</evidence>
<dbReference type="InterPro" id="IPR000160">
    <property type="entry name" value="GGDEF_dom"/>
</dbReference>
<name>A0ABX2W5E2_9ENTR</name>
<feature type="transmembrane region" description="Helical" evidence="6">
    <location>
        <begin position="237"/>
        <end position="264"/>
    </location>
</feature>
<comment type="catalytic activity">
    <reaction evidence="5">
        <text>2 GTP = 3',3'-c-di-GMP + 2 diphosphate</text>
        <dbReference type="Rhea" id="RHEA:24898"/>
        <dbReference type="ChEBI" id="CHEBI:33019"/>
        <dbReference type="ChEBI" id="CHEBI:37565"/>
        <dbReference type="ChEBI" id="CHEBI:58805"/>
        <dbReference type="EC" id="2.7.7.65"/>
    </reaction>
</comment>
<feature type="transmembrane region" description="Helical" evidence="6">
    <location>
        <begin position="96"/>
        <end position="113"/>
    </location>
</feature>
<dbReference type="RefSeq" id="WP_064546797.1">
    <property type="nucleotide sequence ID" value="NZ_LXEQ01000048.1"/>
</dbReference>
<dbReference type="InterPro" id="IPR050469">
    <property type="entry name" value="Diguanylate_Cyclase"/>
</dbReference>